<dbReference type="PANTHER" id="PTHR48094">
    <property type="entry name" value="PROTEIN/NUCLEIC ACID DEGLYCASE DJ-1-RELATED"/>
    <property type="match status" value="1"/>
</dbReference>
<evidence type="ECO:0000256" key="1">
    <source>
        <dbReference type="ARBA" id="ARBA00023016"/>
    </source>
</evidence>
<evidence type="ECO:0000313" key="5">
    <source>
        <dbReference type="Proteomes" id="UP001601992"/>
    </source>
</evidence>
<evidence type="ECO:0000256" key="2">
    <source>
        <dbReference type="ARBA" id="ARBA00023239"/>
    </source>
</evidence>
<keyword evidence="2" id="KW-0456">Lyase</keyword>
<comment type="caution">
    <text evidence="4">The sequence shown here is derived from an EMBL/GenBank/DDBJ whole genome shotgun (WGS) entry which is preliminary data.</text>
</comment>
<evidence type="ECO:0000313" key="4">
    <source>
        <dbReference type="EMBL" id="MFF3573659.1"/>
    </source>
</evidence>
<dbReference type="RefSeq" id="WP_040819830.1">
    <property type="nucleotide sequence ID" value="NZ_JBIAQY010000020.1"/>
</dbReference>
<name>A0ABW6SDE9_9NOCA</name>
<evidence type="ECO:0000256" key="3">
    <source>
        <dbReference type="ARBA" id="ARBA00038493"/>
    </source>
</evidence>
<accession>A0ABW6SDE9</accession>
<protein>
    <submittedName>
        <fullName evidence="4">Molecular chaperone Hsp31</fullName>
    </submittedName>
</protein>
<dbReference type="SUPFAM" id="SSF52317">
    <property type="entry name" value="Class I glutamine amidotransferase-like"/>
    <property type="match status" value="1"/>
</dbReference>
<dbReference type="Proteomes" id="UP001601992">
    <property type="component" value="Unassembled WGS sequence"/>
</dbReference>
<keyword evidence="1" id="KW-0346">Stress response</keyword>
<gene>
    <name evidence="4" type="ORF">ACFYXQ_38470</name>
</gene>
<comment type="similarity">
    <text evidence="3">Belongs to the peptidase C56 family. HSP31-like subfamily.</text>
</comment>
<proteinExistence type="inferred from homology"/>
<dbReference type="InterPro" id="IPR029062">
    <property type="entry name" value="Class_I_gatase-like"/>
</dbReference>
<dbReference type="InterPro" id="IPR050325">
    <property type="entry name" value="Prot/Nucl_acid_deglycase"/>
</dbReference>
<reference evidence="4 5" key="1">
    <citation type="submission" date="2024-10" db="EMBL/GenBank/DDBJ databases">
        <title>The Natural Products Discovery Center: Release of the First 8490 Sequenced Strains for Exploring Actinobacteria Biosynthetic Diversity.</title>
        <authorList>
            <person name="Kalkreuter E."/>
            <person name="Kautsar S.A."/>
            <person name="Yang D."/>
            <person name="Bader C.D."/>
            <person name="Teijaro C.N."/>
            <person name="Fluegel L."/>
            <person name="Davis C.M."/>
            <person name="Simpson J.R."/>
            <person name="Lauterbach L."/>
            <person name="Steele A.D."/>
            <person name="Gui C."/>
            <person name="Meng S."/>
            <person name="Li G."/>
            <person name="Viehrig K."/>
            <person name="Ye F."/>
            <person name="Su P."/>
            <person name="Kiefer A.F."/>
            <person name="Nichols A."/>
            <person name="Cepeda A.J."/>
            <person name="Yan W."/>
            <person name="Fan B."/>
            <person name="Jiang Y."/>
            <person name="Adhikari A."/>
            <person name="Zheng C.-J."/>
            <person name="Schuster L."/>
            <person name="Cowan T.M."/>
            <person name="Smanski M.J."/>
            <person name="Chevrette M.G."/>
            <person name="De Carvalho L.P.S."/>
            <person name="Shen B."/>
        </authorList>
    </citation>
    <scope>NUCLEOTIDE SEQUENCE [LARGE SCALE GENOMIC DNA]</scope>
    <source>
        <strain evidence="4 5">NPDC002593</strain>
    </source>
</reference>
<dbReference type="Gene3D" id="3.40.50.880">
    <property type="match status" value="1"/>
</dbReference>
<organism evidence="4 5">
    <name type="scientific">Nocardia jiangxiensis</name>
    <dbReference type="NCBI Taxonomy" id="282685"/>
    <lineage>
        <taxon>Bacteria</taxon>
        <taxon>Bacillati</taxon>
        <taxon>Actinomycetota</taxon>
        <taxon>Actinomycetes</taxon>
        <taxon>Mycobacteriales</taxon>
        <taxon>Nocardiaceae</taxon>
        <taxon>Nocardia</taxon>
    </lineage>
</organism>
<dbReference type="PANTHER" id="PTHR48094:SF11">
    <property type="entry name" value="GLUTATHIONE-INDEPENDENT GLYOXALASE HSP31-RELATED"/>
    <property type="match status" value="1"/>
</dbReference>
<sequence length="245" mass="26156">MPENLPRKALIAISSYHGVIYPDGTKTGLFFTEALHPFEVFTQAGFDVDLATETGTFGLDDLSLTDQFLAGDDKAVFDNPEHPFNVKLNSELRKASDLQKEEYGLFFGSAGHAALYDYPTAEGLQAVGEDVWTRGGIVAAVCHGPVILPKMIDSKTGKSIIAGKTVTGFTVEGEVVLNVLEKLRSDKAIPVVEAVSDVDADYSSPMHPFDDYSITAGRVVTGANPASARSAAERAAKAFDSLQPA</sequence>
<keyword evidence="5" id="KW-1185">Reference proteome</keyword>
<dbReference type="EMBL" id="JBIAQY010000020">
    <property type="protein sequence ID" value="MFF3573659.1"/>
    <property type="molecule type" value="Genomic_DNA"/>
</dbReference>